<evidence type="ECO:0000313" key="3">
    <source>
        <dbReference type="Proteomes" id="UP000218598"/>
    </source>
</evidence>
<feature type="compositionally biased region" description="Basic and acidic residues" evidence="1">
    <location>
        <begin position="96"/>
        <end position="107"/>
    </location>
</feature>
<sequence>MSNKTTTNLDVLIEQERRRASERIAKLKRAAAAELRRIDGKVIDLLRDQNPDLYDRLCHEASEAIAAEKVKRSIRAKEAASSSGAVNDGAASQTVDAEHEEVAPWNG</sequence>
<evidence type="ECO:0000256" key="1">
    <source>
        <dbReference type="SAM" id="MobiDB-lite"/>
    </source>
</evidence>
<evidence type="ECO:0000313" key="2">
    <source>
        <dbReference type="EMBL" id="PCC38077.1"/>
    </source>
</evidence>
<feature type="compositionally biased region" description="Polar residues" evidence="1">
    <location>
        <begin position="80"/>
        <end position="95"/>
    </location>
</feature>
<organism evidence="2 3">
    <name type="scientific">Brachybacterium alimentarium</name>
    <dbReference type="NCBI Taxonomy" id="47845"/>
    <lineage>
        <taxon>Bacteria</taxon>
        <taxon>Bacillati</taxon>
        <taxon>Actinomycetota</taxon>
        <taxon>Actinomycetes</taxon>
        <taxon>Micrococcales</taxon>
        <taxon>Dermabacteraceae</taxon>
        <taxon>Brachybacterium</taxon>
    </lineage>
</organism>
<dbReference type="RefSeq" id="WP_096197735.1">
    <property type="nucleotide sequence ID" value="NZ_JBQQJY010000035.1"/>
</dbReference>
<dbReference type="OrthoDB" id="5149385at2"/>
<keyword evidence="3" id="KW-1185">Reference proteome</keyword>
<dbReference type="Proteomes" id="UP000218598">
    <property type="component" value="Unassembled WGS sequence"/>
</dbReference>
<accession>A0A2A3YFK5</accession>
<dbReference type="EMBL" id="NRGR01000027">
    <property type="protein sequence ID" value="PCC38077.1"/>
    <property type="molecule type" value="Genomic_DNA"/>
</dbReference>
<protein>
    <submittedName>
        <fullName evidence="2">Uncharacterized protein</fullName>
    </submittedName>
</protein>
<feature type="region of interest" description="Disordered" evidence="1">
    <location>
        <begin position="76"/>
        <end position="107"/>
    </location>
</feature>
<reference evidence="2 3" key="1">
    <citation type="journal article" date="2017" name="Elife">
        <title>Extensive horizontal gene transfer in cheese-associated bacteria.</title>
        <authorList>
            <person name="Bonham K.S."/>
            <person name="Wolfe B.E."/>
            <person name="Dutton R.J."/>
        </authorList>
    </citation>
    <scope>NUCLEOTIDE SEQUENCE [LARGE SCALE GENOMIC DNA]</scope>
    <source>
        <strain evidence="2 3">341_9</strain>
    </source>
</reference>
<proteinExistence type="predicted"/>
<dbReference type="AlphaFoldDB" id="A0A2A3YFK5"/>
<name>A0A2A3YFK5_9MICO</name>
<gene>
    <name evidence="2" type="ORF">CIK66_16115</name>
</gene>
<comment type="caution">
    <text evidence="2">The sequence shown here is derived from an EMBL/GenBank/DDBJ whole genome shotgun (WGS) entry which is preliminary data.</text>
</comment>